<dbReference type="AlphaFoldDB" id="A0A645H6I2"/>
<organism evidence="2">
    <name type="scientific">bioreactor metagenome</name>
    <dbReference type="NCBI Taxonomy" id="1076179"/>
    <lineage>
        <taxon>unclassified sequences</taxon>
        <taxon>metagenomes</taxon>
        <taxon>ecological metagenomes</taxon>
    </lineage>
</organism>
<evidence type="ECO:0000259" key="1">
    <source>
        <dbReference type="Pfam" id="PF00294"/>
    </source>
</evidence>
<name>A0A645H6I2_9ZZZZ</name>
<dbReference type="InterPro" id="IPR029056">
    <property type="entry name" value="Ribokinase-like"/>
</dbReference>
<dbReference type="Pfam" id="PF00294">
    <property type="entry name" value="PfkB"/>
    <property type="match status" value="1"/>
</dbReference>
<evidence type="ECO:0000313" key="2">
    <source>
        <dbReference type="EMBL" id="MPN31433.1"/>
    </source>
</evidence>
<dbReference type="InterPro" id="IPR011611">
    <property type="entry name" value="PfkB_dom"/>
</dbReference>
<comment type="caution">
    <text evidence="2">The sequence shown here is derived from an EMBL/GenBank/DDBJ whole genome shotgun (WGS) entry which is preliminary data.</text>
</comment>
<reference evidence="2" key="1">
    <citation type="submission" date="2019-08" db="EMBL/GenBank/DDBJ databases">
        <authorList>
            <person name="Kucharzyk K."/>
            <person name="Murdoch R.W."/>
            <person name="Higgins S."/>
            <person name="Loffler F."/>
        </authorList>
    </citation>
    <scope>NUCLEOTIDE SEQUENCE</scope>
</reference>
<accession>A0A645H6I2</accession>
<dbReference type="EMBL" id="VSSQ01082951">
    <property type="protein sequence ID" value="MPN31433.1"/>
    <property type="molecule type" value="Genomic_DNA"/>
</dbReference>
<dbReference type="SUPFAM" id="SSF53613">
    <property type="entry name" value="Ribokinase-like"/>
    <property type="match status" value="1"/>
</dbReference>
<feature type="domain" description="Carbohydrate kinase PfkB" evidence="1">
    <location>
        <begin position="2"/>
        <end position="60"/>
    </location>
</feature>
<proteinExistence type="predicted"/>
<protein>
    <recommendedName>
        <fullName evidence="1">Carbohydrate kinase PfkB domain-containing protein</fullName>
    </recommendedName>
</protein>
<gene>
    <name evidence="2" type="ORF">SDC9_178907</name>
</gene>
<sequence length="79" mass="8407">MQDTTGAGDIFGGSAMWALLQTGKHPDELVKEELETIVKFAIASAGLSTTKPGGIPSIPDLDAVEKVIGQIQFSQRHQQ</sequence>
<dbReference type="Gene3D" id="3.40.1190.20">
    <property type="match status" value="1"/>
</dbReference>